<evidence type="ECO:0000313" key="4">
    <source>
        <dbReference type="Proteomes" id="UP001058974"/>
    </source>
</evidence>
<dbReference type="PANTHER" id="PTHR42820">
    <property type="entry name" value="SHORT-CHAIN DEHYDROGENASE REDUCTASE"/>
    <property type="match status" value="1"/>
</dbReference>
<protein>
    <recommendedName>
        <fullName evidence="5">Short-chain alcohol dehydrogenase</fullName>
    </recommendedName>
</protein>
<comment type="similarity">
    <text evidence="1 2">Belongs to the short-chain dehydrogenases/reductases (SDR) family.</text>
</comment>
<dbReference type="FunFam" id="3.40.50.720:FF:000084">
    <property type="entry name" value="Short-chain dehydrogenase reductase"/>
    <property type="match status" value="1"/>
</dbReference>
<comment type="caution">
    <text evidence="3">The sequence shown here is derived from an EMBL/GenBank/DDBJ whole genome shotgun (WGS) entry which is preliminary data.</text>
</comment>
<dbReference type="InterPro" id="IPR002347">
    <property type="entry name" value="SDR_fam"/>
</dbReference>
<gene>
    <name evidence="3" type="ORF">KIW84_012208</name>
</gene>
<sequence length="229" mass="23915">MAESSSTKSSLRLAGKVTIVTGGASGIGKETAHLFAKQGARIVVIADIQDKLGVQVAESIGTDKCRFVHCDIRIEDDVKNLVQSTVDSYGQIDIIHCNAGIVSPSDQTLLELDVTQANGVFATNAIGTALCVKYAARAMVAGKVRGSIVCTASISASYGVTTGTDYSMSKHAVLGLMRSASVQLAKYGIRVNSVSPNGLATPLTEKLLDADAKTVEEIFSKFSMLKGVG</sequence>
<dbReference type="InterPro" id="IPR036291">
    <property type="entry name" value="NAD(P)-bd_dom_sf"/>
</dbReference>
<evidence type="ECO:0000256" key="1">
    <source>
        <dbReference type="ARBA" id="ARBA00006484"/>
    </source>
</evidence>
<evidence type="ECO:0000256" key="2">
    <source>
        <dbReference type="RuleBase" id="RU000363"/>
    </source>
</evidence>
<dbReference type="PROSITE" id="PS00061">
    <property type="entry name" value="ADH_SHORT"/>
    <property type="match status" value="1"/>
</dbReference>
<dbReference type="EMBL" id="JAMSHJ010000001">
    <property type="protein sequence ID" value="KAI5443482.1"/>
    <property type="molecule type" value="Genomic_DNA"/>
</dbReference>
<dbReference type="Gramene" id="Psat01G0220800-T6">
    <property type="protein sequence ID" value="KAI5443482.1"/>
    <property type="gene ID" value="KIW84_012208"/>
</dbReference>
<dbReference type="PRINTS" id="PR00080">
    <property type="entry name" value="SDRFAMILY"/>
</dbReference>
<keyword evidence="4" id="KW-1185">Reference proteome</keyword>
<dbReference type="InterPro" id="IPR020904">
    <property type="entry name" value="Sc_DH/Rdtase_CS"/>
</dbReference>
<dbReference type="PANTHER" id="PTHR42820:SF17">
    <property type="entry name" value="OXIDOREDUCTASE-RELATED"/>
    <property type="match status" value="1"/>
</dbReference>
<dbReference type="SUPFAM" id="SSF51735">
    <property type="entry name" value="NAD(P)-binding Rossmann-fold domains"/>
    <property type="match status" value="1"/>
</dbReference>
<dbReference type="PRINTS" id="PR00081">
    <property type="entry name" value="GDHRDH"/>
</dbReference>
<dbReference type="AlphaFoldDB" id="A0A9D5BGY3"/>
<proteinExistence type="inferred from homology"/>
<evidence type="ECO:0000313" key="3">
    <source>
        <dbReference type="EMBL" id="KAI5443482.1"/>
    </source>
</evidence>
<dbReference type="Proteomes" id="UP001058974">
    <property type="component" value="Chromosome 1"/>
</dbReference>
<evidence type="ECO:0008006" key="5">
    <source>
        <dbReference type="Google" id="ProtNLM"/>
    </source>
</evidence>
<organism evidence="3 4">
    <name type="scientific">Pisum sativum</name>
    <name type="common">Garden pea</name>
    <name type="synonym">Lathyrus oleraceus</name>
    <dbReference type="NCBI Taxonomy" id="3888"/>
    <lineage>
        <taxon>Eukaryota</taxon>
        <taxon>Viridiplantae</taxon>
        <taxon>Streptophyta</taxon>
        <taxon>Embryophyta</taxon>
        <taxon>Tracheophyta</taxon>
        <taxon>Spermatophyta</taxon>
        <taxon>Magnoliopsida</taxon>
        <taxon>eudicotyledons</taxon>
        <taxon>Gunneridae</taxon>
        <taxon>Pentapetalae</taxon>
        <taxon>rosids</taxon>
        <taxon>fabids</taxon>
        <taxon>Fabales</taxon>
        <taxon>Fabaceae</taxon>
        <taxon>Papilionoideae</taxon>
        <taxon>50 kb inversion clade</taxon>
        <taxon>NPAAA clade</taxon>
        <taxon>Hologalegina</taxon>
        <taxon>IRL clade</taxon>
        <taxon>Fabeae</taxon>
        <taxon>Lathyrus</taxon>
    </lineage>
</organism>
<name>A0A9D5BGY3_PEA</name>
<dbReference type="Gene3D" id="3.40.50.720">
    <property type="entry name" value="NAD(P)-binding Rossmann-like Domain"/>
    <property type="match status" value="1"/>
</dbReference>
<reference evidence="3 4" key="1">
    <citation type="journal article" date="2022" name="Nat. Genet.">
        <title>Improved pea reference genome and pan-genome highlight genomic features and evolutionary characteristics.</title>
        <authorList>
            <person name="Yang T."/>
            <person name="Liu R."/>
            <person name="Luo Y."/>
            <person name="Hu S."/>
            <person name="Wang D."/>
            <person name="Wang C."/>
            <person name="Pandey M.K."/>
            <person name="Ge S."/>
            <person name="Xu Q."/>
            <person name="Li N."/>
            <person name="Li G."/>
            <person name="Huang Y."/>
            <person name="Saxena R.K."/>
            <person name="Ji Y."/>
            <person name="Li M."/>
            <person name="Yan X."/>
            <person name="He Y."/>
            <person name="Liu Y."/>
            <person name="Wang X."/>
            <person name="Xiang C."/>
            <person name="Varshney R.K."/>
            <person name="Ding H."/>
            <person name="Gao S."/>
            <person name="Zong X."/>
        </authorList>
    </citation>
    <scope>NUCLEOTIDE SEQUENCE [LARGE SCALE GENOMIC DNA]</scope>
    <source>
        <strain evidence="3 4">cv. Zhongwan 6</strain>
    </source>
</reference>
<accession>A0A9D5BGY3</accession>
<dbReference type="Pfam" id="PF00106">
    <property type="entry name" value="adh_short"/>
    <property type="match status" value="1"/>
</dbReference>